<dbReference type="InterPro" id="IPR010298">
    <property type="entry name" value="YacP-like"/>
</dbReference>
<feature type="region of interest" description="Disordered" evidence="1">
    <location>
        <begin position="155"/>
        <end position="180"/>
    </location>
</feature>
<dbReference type="PANTHER" id="PTHR34547:SF1">
    <property type="entry name" value="YACP-LIKE NYN DOMAIN PROTEIN"/>
    <property type="match status" value="1"/>
</dbReference>
<evidence type="ECO:0000313" key="3">
    <source>
        <dbReference type="Proteomes" id="UP000287352"/>
    </source>
</evidence>
<sequence length="180" mass="20553">MAHQILIDGYNVIKNNAMYQAVESKNIANARTILLTQLKNRYRHTPYHIIVVFDGNDKKEQISHDDHIRIIFSRYGETADSVIARIAREARQAGHTTTLYSDDGEVKESVKDQGGNAKTTHQLTTHLNAAPSDVATRSHHRQAMRRIYGIDPAYKDEEAIEASYQPQKGKRKHRAAKRHR</sequence>
<reference evidence="3" key="1">
    <citation type="submission" date="2018-12" db="EMBL/GenBank/DDBJ databases">
        <title>Tengunoibacter tsumagoiensis gen. nov., sp. nov., Dictyobacter kobayashii sp. nov., D. alpinus sp. nov., and D. joshuensis sp. nov. and description of Dictyobacteraceae fam. nov. within the order Ktedonobacterales isolated from Tengu-no-mugimeshi.</title>
        <authorList>
            <person name="Wang C.M."/>
            <person name="Zheng Y."/>
            <person name="Sakai Y."/>
            <person name="Toyoda A."/>
            <person name="Minakuchi Y."/>
            <person name="Abe K."/>
            <person name="Yokota A."/>
            <person name="Yabe S."/>
        </authorList>
    </citation>
    <scope>NUCLEOTIDE SEQUENCE [LARGE SCALE GENOMIC DNA]</scope>
    <source>
        <strain evidence="3">Uno3</strain>
    </source>
</reference>
<evidence type="ECO:0008006" key="4">
    <source>
        <dbReference type="Google" id="ProtNLM"/>
    </source>
</evidence>
<protein>
    <recommendedName>
        <fullName evidence="4">RNA-binding protein</fullName>
    </recommendedName>
</protein>
<dbReference type="Pfam" id="PF05991">
    <property type="entry name" value="NYN_YacP"/>
    <property type="match status" value="1"/>
</dbReference>
<evidence type="ECO:0000256" key="1">
    <source>
        <dbReference type="SAM" id="MobiDB-lite"/>
    </source>
</evidence>
<feature type="region of interest" description="Disordered" evidence="1">
    <location>
        <begin position="108"/>
        <end position="139"/>
    </location>
</feature>
<dbReference type="SUPFAM" id="SSF88723">
    <property type="entry name" value="PIN domain-like"/>
    <property type="match status" value="1"/>
</dbReference>
<feature type="compositionally biased region" description="Basic residues" evidence="1">
    <location>
        <begin position="168"/>
        <end position="180"/>
    </location>
</feature>
<feature type="compositionally biased region" description="Polar residues" evidence="1">
    <location>
        <begin position="116"/>
        <end position="127"/>
    </location>
</feature>
<dbReference type="AlphaFoldDB" id="A0A402A3E4"/>
<gene>
    <name evidence="2" type="ORF">KTT_34510</name>
</gene>
<dbReference type="EMBL" id="BIFR01000001">
    <property type="protein sequence ID" value="GCE13592.1"/>
    <property type="molecule type" value="Genomic_DNA"/>
</dbReference>
<proteinExistence type="predicted"/>
<keyword evidence="3" id="KW-1185">Reference proteome</keyword>
<dbReference type="RefSeq" id="WP_126581104.1">
    <property type="nucleotide sequence ID" value="NZ_BIFR01000001.1"/>
</dbReference>
<dbReference type="PANTHER" id="PTHR34547">
    <property type="entry name" value="YACP-LIKE NYN DOMAIN PROTEIN"/>
    <property type="match status" value="1"/>
</dbReference>
<name>A0A402A3E4_9CHLR</name>
<dbReference type="Proteomes" id="UP000287352">
    <property type="component" value="Unassembled WGS sequence"/>
</dbReference>
<evidence type="ECO:0000313" key="2">
    <source>
        <dbReference type="EMBL" id="GCE13592.1"/>
    </source>
</evidence>
<dbReference type="OrthoDB" id="157152at2"/>
<comment type="caution">
    <text evidence="2">The sequence shown here is derived from an EMBL/GenBank/DDBJ whole genome shotgun (WGS) entry which is preliminary data.</text>
</comment>
<organism evidence="2 3">
    <name type="scientific">Tengunoibacter tsumagoiensis</name>
    <dbReference type="NCBI Taxonomy" id="2014871"/>
    <lineage>
        <taxon>Bacteria</taxon>
        <taxon>Bacillati</taxon>
        <taxon>Chloroflexota</taxon>
        <taxon>Ktedonobacteria</taxon>
        <taxon>Ktedonobacterales</taxon>
        <taxon>Dictyobacteraceae</taxon>
        <taxon>Tengunoibacter</taxon>
    </lineage>
</organism>
<dbReference type="InterPro" id="IPR029060">
    <property type="entry name" value="PIN-like_dom_sf"/>
</dbReference>
<accession>A0A402A3E4</accession>